<dbReference type="Proteomes" id="UP001178148">
    <property type="component" value="Unassembled WGS sequence"/>
</dbReference>
<gene>
    <name evidence="1" type="ORF">QS748_11225</name>
</gene>
<dbReference type="AlphaFoldDB" id="A0AA90NVB9"/>
<evidence type="ECO:0000313" key="1">
    <source>
        <dbReference type="EMBL" id="MDP0589717.1"/>
    </source>
</evidence>
<accession>A0AA90NVB9</accession>
<proteinExistence type="predicted"/>
<evidence type="ECO:0000313" key="2">
    <source>
        <dbReference type="Proteomes" id="UP001178148"/>
    </source>
</evidence>
<name>A0AA90NVB9_9GAMM</name>
<dbReference type="EMBL" id="JASXSV010000019">
    <property type="protein sequence ID" value="MDP0589717.1"/>
    <property type="molecule type" value="Genomic_DNA"/>
</dbReference>
<sequence length="364" mass="41593">MKINPQSNTAIAMSLHEAATIVPASAYTYLVDLSAQKLHRLPVIWTLNSSWHTKSMKNIFLFLAILCVTFTNLKADFTSLPIMQEFEYVVSEDDAVSQLFNNQNYETLKNDLISSQAESTYTVMVSKKKFFVKIIREDCELCDQTSFNYEFELKNDKPKNDLMQIVNADLVLPSVSATFMLEGIKHLIMGYPWAPGVTLENIYRDHFSGSKTSEILQKAMYRYGQVLATADLDQNDPSDDIKNLLNRTPQIFLDDRHGANTKYFERNDKIYLLDLSIIHLDTSSETVKESIVSKCIYINGLLSVFLSSDRSNLTFDDKRSMYKYGEGYLSIPFSYFIAGYISALPKYDPSVVKEMLLLIINDIF</sequence>
<protein>
    <submittedName>
        <fullName evidence="1">Uncharacterized protein</fullName>
    </submittedName>
</protein>
<comment type="caution">
    <text evidence="1">The sequence shown here is derived from an EMBL/GenBank/DDBJ whole genome shotgun (WGS) entry which is preliminary data.</text>
</comment>
<organism evidence="1 2">
    <name type="scientific">Candidatus Endonucleibacter bathymodioli</name>
    <dbReference type="NCBI Taxonomy" id="539814"/>
    <lineage>
        <taxon>Bacteria</taxon>
        <taxon>Pseudomonadati</taxon>
        <taxon>Pseudomonadota</taxon>
        <taxon>Gammaproteobacteria</taxon>
        <taxon>Oceanospirillales</taxon>
        <taxon>Endozoicomonadaceae</taxon>
        <taxon>Candidatus Endonucleibacter</taxon>
    </lineage>
</organism>
<reference evidence="1 2" key="1">
    <citation type="journal article" date="2023" name="bioRxiv">
        <title>An intranuclear bacterial parasite of deep-sea mussels expresses apoptosis inhibitors acquired from its host.</title>
        <authorList>
            <person name="Gonzalez Porras M.A."/>
            <person name="Assie A."/>
            <person name="Tietjen M."/>
            <person name="Violette M."/>
            <person name="Kleiner M."/>
            <person name="Gruber-Vodicka H."/>
            <person name="Dubilier N."/>
            <person name="Leisch N."/>
        </authorList>
    </citation>
    <scope>NUCLEOTIDE SEQUENCE [LARGE SCALE GENOMIC DNA]</scope>
    <source>
        <strain evidence="1">IAP13</strain>
    </source>
</reference>
<keyword evidence="2" id="KW-1185">Reference proteome</keyword>